<evidence type="ECO:0000313" key="3">
    <source>
        <dbReference type="Proteomes" id="UP000630353"/>
    </source>
</evidence>
<keyword evidence="3" id="KW-1185">Reference proteome</keyword>
<dbReference type="InterPro" id="IPR050177">
    <property type="entry name" value="Lipid_A_modif_metabolic_enz"/>
</dbReference>
<dbReference type="RefSeq" id="WP_189992167.1">
    <property type="nucleotide sequence ID" value="NZ_BMZS01000008.1"/>
</dbReference>
<dbReference type="EMBL" id="BMZS01000008">
    <property type="protein sequence ID" value="GHD56184.1"/>
    <property type="molecule type" value="Genomic_DNA"/>
</dbReference>
<dbReference type="PANTHER" id="PTHR43245">
    <property type="entry name" value="BIFUNCTIONAL POLYMYXIN RESISTANCE PROTEIN ARNA"/>
    <property type="match status" value="1"/>
</dbReference>
<dbReference type="Gene3D" id="3.40.50.720">
    <property type="entry name" value="NAD(P)-binding Rossmann-like Domain"/>
    <property type="match status" value="1"/>
</dbReference>
<dbReference type="SUPFAM" id="SSF51735">
    <property type="entry name" value="NAD(P)-binding Rossmann-fold domains"/>
    <property type="match status" value="1"/>
</dbReference>
<protein>
    <submittedName>
        <fullName evidence="2">NAD dependent epimerase/dehydratase</fullName>
    </submittedName>
</protein>
<dbReference type="InterPro" id="IPR036291">
    <property type="entry name" value="NAD(P)-bd_dom_sf"/>
</dbReference>
<evidence type="ECO:0000313" key="2">
    <source>
        <dbReference type="EMBL" id="GHD56184.1"/>
    </source>
</evidence>
<sequence length="336" mass="36726">MKVLIAGGCGFIGLATAERYLTDGTDVVLFDRNDLNPVARRAFDALPGRCTMVIGDIRKEEPIRRAVADHQVDAVLYGAAVTSGADRERDAPESVIEVNLVGLAQTLKAAHKAGVRRLINISSGAAYGTGAFGDTGWDGPLDEYGTREEPFKIYGMTKFGSERLVRRYAELTGLDAVSVRLSTIYGAWEIDSGARDTLSAPMQAALLARAGRPAIFAREDQLDWTYSRHVAGALQALMAAPKERLKSDIFNVTSARQVSVLQLCAALKRRFPAFEYRLAGPGEAPTVDLYGDKDRLPMKPDRLAEEAGHRLPDDLDATMKDFVGWLDAYGDFWPTR</sequence>
<reference evidence="2" key="2">
    <citation type="submission" date="2020-09" db="EMBL/GenBank/DDBJ databases">
        <authorList>
            <person name="Sun Q."/>
            <person name="Kim S."/>
        </authorList>
    </citation>
    <scope>NUCLEOTIDE SEQUENCE</scope>
    <source>
        <strain evidence="2">KCTC 42651</strain>
    </source>
</reference>
<name>A0A919CQR4_9PROT</name>
<gene>
    <name evidence="2" type="ORF">GCM10017083_36020</name>
</gene>
<dbReference type="AlphaFoldDB" id="A0A919CQR4"/>
<comment type="caution">
    <text evidence="2">The sequence shown here is derived from an EMBL/GenBank/DDBJ whole genome shotgun (WGS) entry which is preliminary data.</text>
</comment>
<reference evidence="2" key="1">
    <citation type="journal article" date="2014" name="Int. J. Syst. Evol. Microbiol.">
        <title>Complete genome sequence of Corynebacterium casei LMG S-19264T (=DSM 44701T), isolated from a smear-ripened cheese.</title>
        <authorList>
            <consortium name="US DOE Joint Genome Institute (JGI-PGF)"/>
            <person name="Walter F."/>
            <person name="Albersmeier A."/>
            <person name="Kalinowski J."/>
            <person name="Ruckert C."/>
        </authorList>
    </citation>
    <scope>NUCLEOTIDE SEQUENCE</scope>
    <source>
        <strain evidence="2">KCTC 42651</strain>
    </source>
</reference>
<dbReference type="Pfam" id="PF01370">
    <property type="entry name" value="Epimerase"/>
    <property type="match status" value="1"/>
</dbReference>
<feature type="domain" description="NAD-dependent epimerase/dehydratase" evidence="1">
    <location>
        <begin position="3"/>
        <end position="252"/>
    </location>
</feature>
<evidence type="ECO:0000259" key="1">
    <source>
        <dbReference type="Pfam" id="PF01370"/>
    </source>
</evidence>
<accession>A0A919CQR4</accession>
<organism evidence="2 3">
    <name type="scientific">Thalassobaculum fulvum</name>
    <dbReference type="NCBI Taxonomy" id="1633335"/>
    <lineage>
        <taxon>Bacteria</taxon>
        <taxon>Pseudomonadati</taxon>
        <taxon>Pseudomonadota</taxon>
        <taxon>Alphaproteobacteria</taxon>
        <taxon>Rhodospirillales</taxon>
        <taxon>Thalassobaculaceae</taxon>
        <taxon>Thalassobaculum</taxon>
    </lineage>
</organism>
<dbReference type="Proteomes" id="UP000630353">
    <property type="component" value="Unassembled WGS sequence"/>
</dbReference>
<dbReference type="InterPro" id="IPR001509">
    <property type="entry name" value="Epimerase_deHydtase"/>
</dbReference>
<proteinExistence type="predicted"/>